<dbReference type="HOGENOM" id="CLU_134973_10_4_0"/>
<proteinExistence type="predicted"/>
<dbReference type="InterPro" id="IPR036163">
    <property type="entry name" value="HMA_dom_sf"/>
</dbReference>
<protein>
    <submittedName>
        <fullName evidence="1">Uncharacterized protein</fullName>
    </submittedName>
</protein>
<name>F2NMB3_MARHT</name>
<dbReference type="eggNOG" id="COG2608">
    <property type="taxonomic scope" value="Bacteria"/>
</dbReference>
<evidence type="ECO:0000313" key="1">
    <source>
        <dbReference type="EMBL" id="AEB11801.1"/>
    </source>
</evidence>
<dbReference type="EMBL" id="CP002630">
    <property type="protein sequence ID" value="AEB11801.1"/>
    <property type="molecule type" value="Genomic_DNA"/>
</dbReference>
<reference evidence="1 2" key="1">
    <citation type="journal article" date="2012" name="Stand. Genomic Sci.">
        <title>Complete genome sequence of the aerobic, heterotroph Marinithermus hydrothermalis type strain (T1(T)) from a deep-sea hydrothermal vent chimney.</title>
        <authorList>
            <person name="Copeland A."/>
            <person name="Gu W."/>
            <person name="Yasawong M."/>
            <person name="Lapidus A."/>
            <person name="Lucas S."/>
            <person name="Deshpande S."/>
            <person name="Pagani I."/>
            <person name="Tapia R."/>
            <person name="Cheng J.F."/>
            <person name="Goodwin L.A."/>
            <person name="Pitluck S."/>
            <person name="Liolios K."/>
            <person name="Ivanova N."/>
            <person name="Mavromatis K."/>
            <person name="Mikhailova N."/>
            <person name="Pati A."/>
            <person name="Chen A."/>
            <person name="Palaniappan K."/>
            <person name="Land M."/>
            <person name="Pan C."/>
            <person name="Brambilla E.M."/>
            <person name="Rohde M."/>
            <person name="Tindall B.J."/>
            <person name="Sikorski J."/>
            <person name="Goker M."/>
            <person name="Detter J.C."/>
            <person name="Bristow J."/>
            <person name="Eisen J.A."/>
            <person name="Markowitz V."/>
            <person name="Hugenholtz P."/>
            <person name="Kyrpides N.C."/>
            <person name="Klenk H.P."/>
            <person name="Woyke T."/>
        </authorList>
    </citation>
    <scope>NUCLEOTIDE SEQUENCE [LARGE SCALE GENOMIC DNA]</scope>
    <source>
        <strain evidence="2">DSM 14884 / JCM 11576 / T1</strain>
    </source>
</reference>
<dbReference type="AlphaFoldDB" id="F2NMB3"/>
<dbReference type="Gene3D" id="3.30.70.100">
    <property type="match status" value="1"/>
</dbReference>
<sequence>MMNRVMLGIRGIESEEQMRVVLEALLRLEGVTKAEAPHLGQVVVEYDPHRLTVMDLIRTTREQGFLAGML</sequence>
<dbReference type="KEGG" id="mhd:Marky_1059"/>
<organism evidence="1 2">
    <name type="scientific">Marinithermus hydrothermalis (strain DSM 14884 / JCM 11576 / T1)</name>
    <dbReference type="NCBI Taxonomy" id="869210"/>
    <lineage>
        <taxon>Bacteria</taxon>
        <taxon>Thermotogati</taxon>
        <taxon>Deinococcota</taxon>
        <taxon>Deinococci</taxon>
        <taxon>Thermales</taxon>
        <taxon>Thermaceae</taxon>
        <taxon>Marinithermus</taxon>
    </lineage>
</organism>
<gene>
    <name evidence="1" type="ordered locus">Marky_1059</name>
</gene>
<dbReference type="GO" id="GO:0046872">
    <property type="term" value="F:metal ion binding"/>
    <property type="evidence" value="ECO:0007669"/>
    <property type="project" value="InterPro"/>
</dbReference>
<keyword evidence="2" id="KW-1185">Reference proteome</keyword>
<dbReference type="STRING" id="869210.Marky_1059"/>
<dbReference type="SUPFAM" id="SSF55008">
    <property type="entry name" value="HMA, heavy metal-associated domain"/>
    <property type="match status" value="1"/>
</dbReference>
<accession>F2NMB3</accession>
<evidence type="ECO:0000313" key="2">
    <source>
        <dbReference type="Proteomes" id="UP000007030"/>
    </source>
</evidence>
<dbReference type="Proteomes" id="UP000007030">
    <property type="component" value="Chromosome"/>
</dbReference>